<dbReference type="HAMAP" id="MF_01401">
    <property type="entry name" value="MsrA"/>
    <property type="match status" value="1"/>
</dbReference>
<feature type="domain" description="Peptide methionine sulphoxide reductase MsrA" evidence="5">
    <location>
        <begin position="33"/>
        <end position="184"/>
    </location>
</feature>
<dbReference type="PANTHER" id="PTHR43774:SF1">
    <property type="entry name" value="PEPTIDE METHIONINE SULFOXIDE REDUCTASE MSRA 2"/>
    <property type="match status" value="1"/>
</dbReference>
<evidence type="ECO:0000313" key="6">
    <source>
        <dbReference type="EMBL" id="PSF08216.1"/>
    </source>
</evidence>
<comment type="caution">
    <text evidence="6">The sequence shown here is derived from an EMBL/GenBank/DDBJ whole genome shotgun (WGS) entry which is preliminary data.</text>
</comment>
<dbReference type="PANTHER" id="PTHR43774">
    <property type="entry name" value="PEPTIDE METHIONINE SULFOXIDE REDUCTASE"/>
    <property type="match status" value="1"/>
</dbReference>
<comment type="catalytic activity">
    <reaction evidence="2 4">
        <text>L-methionyl-[protein] + [thioredoxin]-disulfide + H2O = L-methionyl-(S)-S-oxide-[protein] + [thioredoxin]-dithiol</text>
        <dbReference type="Rhea" id="RHEA:14217"/>
        <dbReference type="Rhea" id="RHEA-COMP:10698"/>
        <dbReference type="Rhea" id="RHEA-COMP:10700"/>
        <dbReference type="Rhea" id="RHEA-COMP:12313"/>
        <dbReference type="Rhea" id="RHEA-COMP:12315"/>
        <dbReference type="ChEBI" id="CHEBI:15377"/>
        <dbReference type="ChEBI" id="CHEBI:16044"/>
        <dbReference type="ChEBI" id="CHEBI:29950"/>
        <dbReference type="ChEBI" id="CHEBI:44120"/>
        <dbReference type="ChEBI" id="CHEBI:50058"/>
        <dbReference type="EC" id="1.8.4.11"/>
    </reaction>
</comment>
<keyword evidence="1 4" id="KW-0560">Oxidoreductase</keyword>
<dbReference type="GO" id="GO:0008113">
    <property type="term" value="F:peptide-methionine (S)-S-oxide reductase activity"/>
    <property type="evidence" value="ECO:0007669"/>
    <property type="project" value="UniProtKB-UniRule"/>
</dbReference>
<dbReference type="NCBIfam" id="TIGR00401">
    <property type="entry name" value="msrA"/>
    <property type="match status" value="1"/>
</dbReference>
<evidence type="ECO:0000256" key="1">
    <source>
        <dbReference type="ARBA" id="ARBA00023002"/>
    </source>
</evidence>
<dbReference type="GO" id="GO:0033744">
    <property type="term" value="F:L-methionine:thioredoxin-disulfide S-oxidoreductase activity"/>
    <property type="evidence" value="ECO:0007669"/>
    <property type="project" value="RHEA"/>
</dbReference>
<protein>
    <recommendedName>
        <fullName evidence="4">Peptide methionine sulfoxide reductase MsrA</fullName>
        <shortName evidence="4">Protein-methionine-S-oxide reductase</shortName>
        <ecNumber evidence="4">1.8.4.11</ecNumber>
    </recommendedName>
    <alternativeName>
        <fullName evidence="4">Peptide-methionine (S)-S-oxide reductase</fullName>
        <shortName evidence="4">Peptide Met(O) reductase</shortName>
    </alternativeName>
</protein>
<organism evidence="6 7">
    <name type="scientific">Marinobacter fuscus</name>
    <dbReference type="NCBI Taxonomy" id="2109942"/>
    <lineage>
        <taxon>Bacteria</taxon>
        <taxon>Pseudomonadati</taxon>
        <taxon>Pseudomonadota</taxon>
        <taxon>Gammaproteobacteria</taxon>
        <taxon>Pseudomonadales</taxon>
        <taxon>Marinobacteraceae</taxon>
        <taxon>Marinobacter</taxon>
    </lineage>
</organism>
<reference evidence="6 7" key="1">
    <citation type="submission" date="2018-03" db="EMBL/GenBank/DDBJ databases">
        <title>Marinobacter brunus sp. nov., a marine bacterium of Gamma-proteobacteria isolated from the surface seawater of the South China Sea.</title>
        <authorList>
            <person name="Cheng H."/>
            <person name="Wu Y.-H."/>
            <person name="Xamxidin M."/>
            <person name="Xu X.-W."/>
        </authorList>
    </citation>
    <scope>NUCLEOTIDE SEQUENCE [LARGE SCALE GENOMIC DNA]</scope>
    <source>
        <strain evidence="6 7">NH169-3</strain>
    </source>
</reference>
<evidence type="ECO:0000256" key="4">
    <source>
        <dbReference type="HAMAP-Rule" id="MF_01401"/>
    </source>
</evidence>
<dbReference type="InterPro" id="IPR002569">
    <property type="entry name" value="Met_Sox_Rdtase_MsrA_dom"/>
</dbReference>
<evidence type="ECO:0000256" key="3">
    <source>
        <dbReference type="ARBA" id="ARBA00048782"/>
    </source>
</evidence>
<name>A0A2T1KDL9_9GAMM</name>
<dbReference type="Gene3D" id="3.30.1060.10">
    <property type="entry name" value="Peptide methionine sulphoxide reductase MsrA"/>
    <property type="match status" value="1"/>
</dbReference>
<sequence length="216" mass="23592">MTDACNLPGLSVPRSRFPDPAEDLAEAGAQSRLVLAGGCFWCVEAVFLAVDGVEAVAPGYAGGEARTANYEAVCSGTTGHAEVIDITYSPAKVSFGQLLKLFFSVAHDPTQLNRQGNDIGTQYRSAVFYETPEQRQVAEAYISQLDEAGVYPDPIVTTLEPLEAFYPAETYHQNFAARNPRQPYIMAVAAPKVEKLTRAWPDQLKPEYRDDDPDQA</sequence>
<dbReference type="AlphaFoldDB" id="A0A2T1KDL9"/>
<dbReference type="OrthoDB" id="4174719at2"/>
<dbReference type="EC" id="1.8.4.11" evidence="4"/>
<comment type="similarity">
    <text evidence="4">Belongs to the MsrA Met sulfoxide reductase family.</text>
</comment>
<dbReference type="Pfam" id="PF01625">
    <property type="entry name" value="PMSR"/>
    <property type="match status" value="1"/>
</dbReference>
<comment type="function">
    <text evidence="4">Has an important function as a repair enzyme for proteins that have been inactivated by oxidation. Catalyzes the reversible oxidation-reduction of methionine sulfoxide in proteins to methionine.</text>
</comment>
<keyword evidence="7" id="KW-1185">Reference proteome</keyword>
<accession>A0A2T1KDL9</accession>
<dbReference type="SUPFAM" id="SSF55068">
    <property type="entry name" value="Peptide methionine sulfoxide reductase"/>
    <property type="match status" value="1"/>
</dbReference>
<comment type="catalytic activity">
    <reaction evidence="3 4">
        <text>[thioredoxin]-disulfide + L-methionine + H2O = L-methionine (S)-S-oxide + [thioredoxin]-dithiol</text>
        <dbReference type="Rhea" id="RHEA:19993"/>
        <dbReference type="Rhea" id="RHEA-COMP:10698"/>
        <dbReference type="Rhea" id="RHEA-COMP:10700"/>
        <dbReference type="ChEBI" id="CHEBI:15377"/>
        <dbReference type="ChEBI" id="CHEBI:29950"/>
        <dbReference type="ChEBI" id="CHEBI:50058"/>
        <dbReference type="ChEBI" id="CHEBI:57844"/>
        <dbReference type="ChEBI" id="CHEBI:58772"/>
        <dbReference type="EC" id="1.8.4.11"/>
    </reaction>
</comment>
<dbReference type="EMBL" id="PXNP01000053">
    <property type="protein sequence ID" value="PSF08216.1"/>
    <property type="molecule type" value="Genomic_DNA"/>
</dbReference>
<dbReference type="InterPro" id="IPR036509">
    <property type="entry name" value="Met_Sox_Rdtase_MsrA_sf"/>
</dbReference>
<dbReference type="Proteomes" id="UP000239866">
    <property type="component" value="Unassembled WGS sequence"/>
</dbReference>
<evidence type="ECO:0000313" key="7">
    <source>
        <dbReference type="Proteomes" id="UP000239866"/>
    </source>
</evidence>
<dbReference type="RefSeq" id="WP_106762142.1">
    <property type="nucleotide sequence ID" value="NZ_PXNP01000053.1"/>
</dbReference>
<evidence type="ECO:0000259" key="5">
    <source>
        <dbReference type="Pfam" id="PF01625"/>
    </source>
</evidence>
<gene>
    <name evidence="4 6" type="primary">msrA</name>
    <name evidence="6" type="ORF">C7H09_08595</name>
</gene>
<proteinExistence type="inferred from homology"/>
<evidence type="ECO:0000256" key="2">
    <source>
        <dbReference type="ARBA" id="ARBA00047806"/>
    </source>
</evidence>
<feature type="active site" evidence="4">
    <location>
        <position position="39"/>
    </location>
</feature>